<keyword evidence="7" id="KW-0808">Transferase</keyword>
<comment type="function">
    <text evidence="7">Ethanolamine phosphate transferase involved in glycosylphosphatidylinositol-anchor biosynthesis. Transfers ethanolamine phosphate to the first alpha-1,4-linked mannose of the glycosylphosphatidylinositol precursor of GPI-anchor.</text>
</comment>
<feature type="transmembrane region" description="Helical" evidence="7">
    <location>
        <begin position="463"/>
        <end position="483"/>
    </location>
</feature>
<reference evidence="9" key="1">
    <citation type="submission" date="2022-07" db="EMBL/GenBank/DDBJ databases">
        <title>Genome Sequence of Physisporinus lineatus.</title>
        <authorList>
            <person name="Buettner E."/>
        </authorList>
    </citation>
    <scope>NUCLEOTIDE SEQUENCE</scope>
    <source>
        <strain evidence="9">VT162</strain>
    </source>
</reference>
<feature type="transmembrane region" description="Helical" evidence="7">
    <location>
        <begin position="399"/>
        <end position="418"/>
    </location>
</feature>
<organism evidence="9 10">
    <name type="scientific">Meripilus lineatus</name>
    <dbReference type="NCBI Taxonomy" id="2056292"/>
    <lineage>
        <taxon>Eukaryota</taxon>
        <taxon>Fungi</taxon>
        <taxon>Dikarya</taxon>
        <taxon>Basidiomycota</taxon>
        <taxon>Agaricomycotina</taxon>
        <taxon>Agaricomycetes</taxon>
        <taxon>Polyporales</taxon>
        <taxon>Meripilaceae</taxon>
        <taxon>Meripilus</taxon>
    </lineage>
</organism>
<evidence type="ECO:0000313" key="9">
    <source>
        <dbReference type="EMBL" id="KAJ3489267.1"/>
    </source>
</evidence>
<dbReference type="InterPro" id="IPR017852">
    <property type="entry name" value="GPI_EtnP_transferase_1_C"/>
</dbReference>
<comment type="similarity">
    <text evidence="3 7">Belongs to the PIGG/PIGN/PIGO family. PIGN subfamily.</text>
</comment>
<name>A0AAD5V943_9APHY</name>
<sequence length="703" mass="77982">MKNIQVVDDIVKQTEALFSEFYRDDATAFVFTADHGMSRIGNHGDGDPDNTRTPLIAWGAGVRGPLPDSHPSSHDDYSAPWGLNHLLRHDVEQADVAALMASLVGVDFPVNSVGVVPDVDPHRPGYLKSPDGEKFQAEVILEHYRVKHEKKKAHAMFYKPYSYFRGTSEQASSPGQRQVEAIQILLTEANYNRARGASAELIKHALEGLRYLETYDRTLIRFIVIAAYLGWIAYGAVAILPQGLIQPTNSPFLIDILSALTLLGFWTIFIVERSPWTFYLYITFPVYFWREVLRAFGGSITVFNSPGKRQALNVIRTLIHAVFVTLALQSMVARFRSKLAYTHRSIWSIGFVVIGVLWPLVSWPSGLKKSHWTLLFAWSISCLTTAVFPLLGVDKEESITTILSGGVCMLAVGLVGLLKFGDDQKLQSVIGTQCILLLVSMVITASSASSLQAKLGLPLFNQVSGWIVLALASALPFAARVSYPTPTSKVLVLFLGFSVCFVILSISVEGLFYFAYALNLLLWTEVEAVVRHHPRRDLSPKADKPQAGYQLQMDDLRIAVFFLFFVQVAFFGTGNVASISSFYLEPVYRLVPIFSPFLMAALLIFKIVAPYIILSAFFAMLNARLHLPPFSLFLVALTLTDVMTITFFLNVTDTGSWLEIGQSISFFCISSLLLVWSAGICAVGESLMADTLAHVPDHRTKKE</sequence>
<evidence type="ECO:0000259" key="8">
    <source>
        <dbReference type="Pfam" id="PF04987"/>
    </source>
</evidence>
<keyword evidence="7" id="KW-0812">Transmembrane</keyword>
<feature type="transmembrane region" description="Helical" evidence="7">
    <location>
        <begin position="430"/>
        <end position="451"/>
    </location>
</feature>
<feature type="transmembrane region" description="Helical" evidence="7">
    <location>
        <begin position="490"/>
        <end position="507"/>
    </location>
</feature>
<feature type="domain" description="GPI ethanolamine phosphate transferase 1 C-terminal" evidence="8">
    <location>
        <begin position="207"/>
        <end position="656"/>
    </location>
</feature>
<evidence type="ECO:0000256" key="3">
    <source>
        <dbReference type="ARBA" id="ARBA00008400"/>
    </source>
</evidence>
<dbReference type="PANTHER" id="PTHR12250">
    <property type="entry name" value="PHOSPHATIDYLINOSITOL GLYCAN, CLASS N"/>
    <property type="match status" value="1"/>
</dbReference>
<accession>A0AAD5V943</accession>
<dbReference type="InterPro" id="IPR017850">
    <property type="entry name" value="Alkaline_phosphatase_core_sf"/>
</dbReference>
<comment type="pathway">
    <text evidence="2 7">Glycolipid biosynthesis; glycosylphosphatidylinositol-anchor biosynthesis.</text>
</comment>
<feature type="transmembrane region" description="Helical" evidence="7">
    <location>
        <begin position="558"/>
        <end position="584"/>
    </location>
</feature>
<comment type="caution">
    <text evidence="9">The sequence shown here is derived from an EMBL/GenBank/DDBJ whole genome shotgun (WGS) entry which is preliminary data.</text>
</comment>
<evidence type="ECO:0000256" key="7">
    <source>
        <dbReference type="RuleBase" id="RU367138"/>
    </source>
</evidence>
<feature type="transmembrane region" description="Helical" evidence="7">
    <location>
        <begin position="252"/>
        <end position="270"/>
    </location>
</feature>
<keyword evidence="5 7" id="KW-0337">GPI-anchor biosynthesis</keyword>
<evidence type="ECO:0000256" key="2">
    <source>
        <dbReference type="ARBA" id="ARBA00004687"/>
    </source>
</evidence>
<feature type="transmembrane region" description="Helical" evidence="7">
    <location>
        <begin position="596"/>
        <end position="618"/>
    </location>
</feature>
<evidence type="ECO:0000256" key="6">
    <source>
        <dbReference type="ARBA" id="ARBA00022824"/>
    </source>
</evidence>
<feature type="transmembrane region" description="Helical" evidence="7">
    <location>
        <begin position="345"/>
        <end position="363"/>
    </location>
</feature>
<dbReference type="GO" id="GO:0006506">
    <property type="term" value="P:GPI anchor biosynthetic process"/>
    <property type="evidence" value="ECO:0007669"/>
    <property type="project" value="UniProtKB-KW"/>
</dbReference>
<dbReference type="Pfam" id="PF04987">
    <property type="entry name" value="PigN"/>
    <property type="match status" value="1"/>
</dbReference>
<dbReference type="EMBL" id="JANAWD010000049">
    <property type="protein sequence ID" value="KAJ3489267.1"/>
    <property type="molecule type" value="Genomic_DNA"/>
</dbReference>
<feature type="transmembrane region" description="Helical" evidence="7">
    <location>
        <begin position="375"/>
        <end position="393"/>
    </location>
</feature>
<keyword evidence="7" id="KW-1133">Transmembrane helix</keyword>
<keyword evidence="6 7" id="KW-0256">Endoplasmic reticulum</keyword>
<evidence type="ECO:0000313" key="10">
    <source>
        <dbReference type="Proteomes" id="UP001212997"/>
    </source>
</evidence>
<comment type="subcellular location">
    <subcellularLocation>
        <location evidence="1 7">Endoplasmic reticulum membrane</location>
        <topology evidence="1 7">Multi-pass membrane protein</topology>
    </subcellularLocation>
</comment>
<feature type="transmembrane region" description="Helical" evidence="7">
    <location>
        <begin position="630"/>
        <end position="651"/>
    </location>
</feature>
<proteinExistence type="inferred from homology"/>
<dbReference type="PANTHER" id="PTHR12250:SF0">
    <property type="entry name" value="GPI ETHANOLAMINE PHOSPHATE TRANSFERASE 1"/>
    <property type="match status" value="1"/>
</dbReference>
<dbReference type="InterPro" id="IPR007070">
    <property type="entry name" value="GPI_EtnP_transferase_1"/>
</dbReference>
<protein>
    <recommendedName>
        <fullName evidence="4 7">GPI ethanolamine phosphate transferase 1</fullName>
        <ecNumber evidence="7">2.-.-.-</ecNumber>
    </recommendedName>
</protein>
<dbReference type="GO" id="GO:0005789">
    <property type="term" value="C:endoplasmic reticulum membrane"/>
    <property type="evidence" value="ECO:0007669"/>
    <property type="project" value="UniProtKB-SubCell"/>
</dbReference>
<dbReference type="AlphaFoldDB" id="A0AAD5V943"/>
<evidence type="ECO:0000256" key="4">
    <source>
        <dbReference type="ARBA" id="ARBA00020831"/>
    </source>
</evidence>
<gene>
    <name evidence="9" type="ORF">NLI96_g2258</name>
</gene>
<keyword evidence="10" id="KW-1185">Reference proteome</keyword>
<dbReference type="Proteomes" id="UP001212997">
    <property type="component" value="Unassembled WGS sequence"/>
</dbReference>
<dbReference type="Gene3D" id="3.40.720.10">
    <property type="entry name" value="Alkaline Phosphatase, subunit A"/>
    <property type="match status" value="1"/>
</dbReference>
<evidence type="ECO:0000256" key="1">
    <source>
        <dbReference type="ARBA" id="ARBA00004477"/>
    </source>
</evidence>
<dbReference type="GO" id="GO:0051377">
    <property type="term" value="F:mannose-ethanolamine phosphotransferase activity"/>
    <property type="evidence" value="ECO:0007669"/>
    <property type="project" value="UniProtKB-UniRule"/>
</dbReference>
<dbReference type="EC" id="2.-.-.-" evidence="7"/>
<feature type="transmembrane region" description="Helical" evidence="7">
    <location>
        <begin position="314"/>
        <end position="333"/>
    </location>
</feature>
<dbReference type="SUPFAM" id="SSF53649">
    <property type="entry name" value="Alkaline phosphatase-like"/>
    <property type="match status" value="1"/>
</dbReference>
<evidence type="ECO:0000256" key="5">
    <source>
        <dbReference type="ARBA" id="ARBA00022502"/>
    </source>
</evidence>
<feature type="transmembrane region" description="Helical" evidence="7">
    <location>
        <begin position="219"/>
        <end position="240"/>
    </location>
</feature>
<keyword evidence="7" id="KW-0472">Membrane</keyword>
<feature type="transmembrane region" description="Helical" evidence="7">
    <location>
        <begin position="663"/>
        <end position="683"/>
    </location>
</feature>